<feature type="region of interest" description="Disordered" evidence="1">
    <location>
        <begin position="1"/>
        <end position="228"/>
    </location>
</feature>
<feature type="compositionally biased region" description="Polar residues" evidence="1">
    <location>
        <begin position="211"/>
        <end position="228"/>
    </location>
</feature>
<feature type="compositionally biased region" description="Low complexity" evidence="1">
    <location>
        <begin position="122"/>
        <end position="132"/>
    </location>
</feature>
<feature type="compositionally biased region" description="Low complexity" evidence="1">
    <location>
        <begin position="139"/>
        <end position="155"/>
    </location>
</feature>
<proteinExistence type="predicted"/>
<dbReference type="EMBL" id="CAJPEX010002587">
    <property type="protein sequence ID" value="CAG0921206.1"/>
    <property type="molecule type" value="Genomic_DNA"/>
</dbReference>
<feature type="compositionally biased region" description="Low complexity" evidence="1">
    <location>
        <begin position="294"/>
        <end position="306"/>
    </location>
</feature>
<feature type="compositionally biased region" description="Low complexity" evidence="1">
    <location>
        <begin position="195"/>
        <end position="210"/>
    </location>
</feature>
<dbReference type="EMBL" id="OA884624">
    <property type="protein sequence ID" value="CAD7281054.1"/>
    <property type="molecule type" value="Genomic_DNA"/>
</dbReference>
<keyword evidence="3" id="KW-1185">Reference proteome</keyword>
<accession>A0A7R9BV00</accession>
<organism evidence="2">
    <name type="scientific">Notodromas monacha</name>
    <dbReference type="NCBI Taxonomy" id="399045"/>
    <lineage>
        <taxon>Eukaryota</taxon>
        <taxon>Metazoa</taxon>
        <taxon>Ecdysozoa</taxon>
        <taxon>Arthropoda</taxon>
        <taxon>Crustacea</taxon>
        <taxon>Oligostraca</taxon>
        <taxon>Ostracoda</taxon>
        <taxon>Podocopa</taxon>
        <taxon>Podocopida</taxon>
        <taxon>Cypridocopina</taxon>
        <taxon>Cypridoidea</taxon>
        <taxon>Cyprididae</taxon>
        <taxon>Notodromas</taxon>
    </lineage>
</organism>
<dbReference type="Proteomes" id="UP000678499">
    <property type="component" value="Unassembled WGS sequence"/>
</dbReference>
<evidence type="ECO:0000313" key="2">
    <source>
        <dbReference type="EMBL" id="CAD7281054.1"/>
    </source>
</evidence>
<reference evidence="2" key="1">
    <citation type="submission" date="2020-11" db="EMBL/GenBank/DDBJ databases">
        <authorList>
            <person name="Tran Van P."/>
        </authorList>
    </citation>
    <scope>NUCLEOTIDE SEQUENCE</scope>
</reference>
<feature type="compositionally biased region" description="Polar residues" evidence="1">
    <location>
        <begin position="45"/>
        <end position="66"/>
    </location>
</feature>
<evidence type="ECO:0000256" key="1">
    <source>
        <dbReference type="SAM" id="MobiDB-lite"/>
    </source>
</evidence>
<sequence length="313" mass="33356">MDRRTSYAARPRVNSGRPFGRFHHKPRLERPLPAPLPAAAPQQPMPNSAQQTSDEQASGPNLQYGTQAREGYEGPENPAEMEQSKESSQGAPGQPMQEDPTGVSQEQQPLPPPPPMVEDDSQQQQSRVQQPQNYCPSSQPEQQQQQQPEAEQQPPLSASPTLDTKSSNNNNKAPSDTAQGLQQQVMSKSPSAADISIKPIGPKQPIPISQESGTFARSSGPMGSQLNVSTDTKDIAAVVSSDTTSPTMDPSAAAASMAFTSINSIVTHHQADNNNTTLDNGNAVTIANYTNYDTSSTTVMSSGSASPLVPSRK</sequence>
<name>A0A7R9BV00_9CRUS</name>
<protein>
    <submittedName>
        <fullName evidence="2">Uncharacterized protein</fullName>
    </submittedName>
</protein>
<gene>
    <name evidence="2" type="ORF">NMOB1V02_LOCUS8708</name>
</gene>
<dbReference type="AlphaFoldDB" id="A0A7R9BV00"/>
<feature type="compositionally biased region" description="Polar residues" evidence="1">
    <location>
        <begin position="156"/>
        <end position="190"/>
    </location>
</feature>
<evidence type="ECO:0000313" key="3">
    <source>
        <dbReference type="Proteomes" id="UP000678499"/>
    </source>
</evidence>
<feature type="region of interest" description="Disordered" evidence="1">
    <location>
        <begin position="294"/>
        <end position="313"/>
    </location>
</feature>